<name>A0A7R9FJY1_9NEOP</name>
<gene>
    <name evidence="1" type="ORF">TTEB3V08_LOCUS2801</name>
</gene>
<dbReference type="EMBL" id="OE000680">
    <property type="protein sequence ID" value="CAD7454705.1"/>
    <property type="molecule type" value="Genomic_DNA"/>
</dbReference>
<accession>A0A7R9FJY1</accession>
<organism evidence="1">
    <name type="scientific">Timema tahoe</name>
    <dbReference type="NCBI Taxonomy" id="61484"/>
    <lineage>
        <taxon>Eukaryota</taxon>
        <taxon>Metazoa</taxon>
        <taxon>Ecdysozoa</taxon>
        <taxon>Arthropoda</taxon>
        <taxon>Hexapoda</taxon>
        <taxon>Insecta</taxon>
        <taxon>Pterygota</taxon>
        <taxon>Neoptera</taxon>
        <taxon>Polyneoptera</taxon>
        <taxon>Phasmatodea</taxon>
        <taxon>Timematodea</taxon>
        <taxon>Timematoidea</taxon>
        <taxon>Timematidae</taxon>
        <taxon>Timema</taxon>
    </lineage>
</organism>
<sequence>MGWKQHKSTTVLPHCGVETRQVNDCVAPLWCGNTSSRRLCCLTMGWKHVKSTTVLPHYGVETRQVDDCVASLWFGNTSSRRLRCLTMGETGQVNDCVASLWCGNTSSRQLCCLTMLWKHVDSATVLPHYGVETPQMALIMLRAWSQLPTATVGRLATVLWEMGEHAIALQLNP</sequence>
<protein>
    <submittedName>
        <fullName evidence="1">Uncharacterized protein</fullName>
    </submittedName>
</protein>
<dbReference type="CDD" id="cd01670">
    <property type="entry name" value="Death"/>
    <property type="match status" value="1"/>
</dbReference>
<proteinExistence type="predicted"/>
<reference evidence="1" key="1">
    <citation type="submission" date="2020-11" db="EMBL/GenBank/DDBJ databases">
        <authorList>
            <person name="Tran Van P."/>
        </authorList>
    </citation>
    <scope>NUCLEOTIDE SEQUENCE</scope>
</reference>
<dbReference type="AlphaFoldDB" id="A0A7R9FJY1"/>
<evidence type="ECO:0000313" key="1">
    <source>
        <dbReference type="EMBL" id="CAD7454705.1"/>
    </source>
</evidence>